<evidence type="ECO:0000313" key="9">
    <source>
        <dbReference type="EMBL" id="KAG0581910.1"/>
    </source>
</evidence>
<evidence type="ECO:0000256" key="2">
    <source>
        <dbReference type="ARBA" id="ARBA00022448"/>
    </source>
</evidence>
<keyword evidence="10" id="KW-1185">Reference proteome</keyword>
<feature type="transmembrane region" description="Helical" evidence="7">
    <location>
        <begin position="199"/>
        <end position="223"/>
    </location>
</feature>
<proteinExistence type="predicted"/>
<feature type="transmembrane region" description="Helical" evidence="7">
    <location>
        <begin position="243"/>
        <end position="262"/>
    </location>
</feature>
<comment type="caution">
    <text evidence="9">The sequence shown here is derived from an EMBL/GenBank/DDBJ whole genome shotgun (WGS) entry which is preliminary data.</text>
</comment>
<feature type="transmembrane region" description="Helical" evidence="7">
    <location>
        <begin position="376"/>
        <end position="393"/>
    </location>
</feature>
<reference evidence="9" key="1">
    <citation type="submission" date="2020-06" db="EMBL/GenBank/DDBJ databases">
        <title>WGS assembly of Ceratodon purpureus strain R40.</title>
        <authorList>
            <person name="Carey S.B."/>
            <person name="Jenkins J."/>
            <person name="Shu S."/>
            <person name="Lovell J.T."/>
            <person name="Sreedasyam A."/>
            <person name="Maumus F."/>
            <person name="Tiley G.P."/>
            <person name="Fernandez-Pozo N."/>
            <person name="Barry K."/>
            <person name="Chen C."/>
            <person name="Wang M."/>
            <person name="Lipzen A."/>
            <person name="Daum C."/>
            <person name="Saski C.A."/>
            <person name="Payton A.C."/>
            <person name="Mcbreen J.C."/>
            <person name="Conrad R.E."/>
            <person name="Kollar L.M."/>
            <person name="Olsson S."/>
            <person name="Huttunen S."/>
            <person name="Landis J.B."/>
            <person name="Wickett N.J."/>
            <person name="Johnson M.G."/>
            <person name="Rensing S.A."/>
            <person name="Grimwood J."/>
            <person name="Schmutz J."/>
            <person name="Mcdaniel S.F."/>
        </authorList>
    </citation>
    <scope>NUCLEOTIDE SEQUENCE</scope>
    <source>
        <strain evidence="9">R40</strain>
    </source>
</reference>
<evidence type="ECO:0000256" key="7">
    <source>
        <dbReference type="SAM" id="Phobius"/>
    </source>
</evidence>
<feature type="transmembrane region" description="Helical" evidence="7">
    <location>
        <begin position="139"/>
        <end position="166"/>
    </location>
</feature>
<evidence type="ECO:0000259" key="8">
    <source>
        <dbReference type="Pfam" id="PF01490"/>
    </source>
</evidence>
<dbReference type="InterPro" id="IPR013057">
    <property type="entry name" value="AA_transpt_TM"/>
</dbReference>
<feature type="transmembrane region" description="Helical" evidence="7">
    <location>
        <begin position="282"/>
        <end position="303"/>
    </location>
</feature>
<keyword evidence="6 7" id="KW-0472">Membrane</keyword>
<evidence type="ECO:0000256" key="6">
    <source>
        <dbReference type="ARBA" id="ARBA00023136"/>
    </source>
</evidence>
<accession>A0A8T0IDV4</accession>
<feature type="transmembrane region" description="Helical" evidence="7">
    <location>
        <begin position="323"/>
        <end position="348"/>
    </location>
</feature>
<evidence type="ECO:0000256" key="5">
    <source>
        <dbReference type="ARBA" id="ARBA00022989"/>
    </source>
</evidence>
<dbReference type="Proteomes" id="UP000822688">
    <property type="component" value="Chromosome 3"/>
</dbReference>
<dbReference type="Pfam" id="PF01490">
    <property type="entry name" value="Aa_trans"/>
    <property type="match status" value="1"/>
</dbReference>
<keyword evidence="5 7" id="KW-1133">Transmembrane helix</keyword>
<evidence type="ECO:0000256" key="4">
    <source>
        <dbReference type="ARBA" id="ARBA00022970"/>
    </source>
</evidence>
<feature type="transmembrane region" description="Helical" evidence="7">
    <location>
        <begin position="78"/>
        <end position="102"/>
    </location>
</feature>
<keyword evidence="2" id="KW-0813">Transport</keyword>
<dbReference type="GO" id="GO:0006865">
    <property type="term" value="P:amino acid transport"/>
    <property type="evidence" value="ECO:0007669"/>
    <property type="project" value="UniProtKB-KW"/>
</dbReference>
<dbReference type="EMBL" id="CM026423">
    <property type="protein sequence ID" value="KAG0581910.1"/>
    <property type="molecule type" value="Genomic_DNA"/>
</dbReference>
<feature type="transmembrane region" description="Helical" evidence="7">
    <location>
        <begin position="432"/>
        <end position="455"/>
    </location>
</feature>
<dbReference type="OrthoDB" id="40134at2759"/>
<sequence>MAGNGGCIPNGRGYSTLAMDSNALMSSTDEVSDVESEAKDAGALFVLESKGTWVHAGYHLTTAIAGPSLLTLPYAIHFLGWGPGLFALTIGGAVSSYAYCLLSKVLEHFASRGQRCLRFRDLSEVVIGKSWTMWFVTPVQFGVCFVTLIGVVLTGGYGCKLIYLGLVPNGPVQLWVFVACFGAVMMVLAQLPSFHSLRYISLISLVLCLTYSTCAVAGSIIAGRNPNLAPAQYSVEGSAVHKMFGVFTALSVMAGVYGVALIPEIQATVAPPVTGKMEKGIALCYTVVFVTFYPVAISGYWAFGNQAQGNIFDNLVPSEGPELLPQWLVGIASIAIVAQLLAIGLVYVQPIAEVIEGRTADVREGKYSLRNVAPRLLFRSLYLAIATLFAAMLPFFGDIISLIGAFGYTPLDFVLPMLFYQIVFQPSKRTKIFWLNWSIIVVFSIVGVIGCVASFRSIVINASTYHLFANV</sequence>
<feature type="transmembrane region" description="Helical" evidence="7">
    <location>
        <begin position="172"/>
        <end position="192"/>
    </location>
</feature>
<keyword evidence="4" id="KW-0029">Amino-acid transport</keyword>
<evidence type="ECO:0000256" key="3">
    <source>
        <dbReference type="ARBA" id="ARBA00022692"/>
    </source>
</evidence>
<evidence type="ECO:0000256" key="1">
    <source>
        <dbReference type="ARBA" id="ARBA00004370"/>
    </source>
</evidence>
<name>A0A8T0IDV4_CERPU</name>
<keyword evidence="3 7" id="KW-0812">Transmembrane</keyword>
<dbReference type="GO" id="GO:0016020">
    <property type="term" value="C:membrane"/>
    <property type="evidence" value="ECO:0007669"/>
    <property type="project" value="UniProtKB-SubCell"/>
</dbReference>
<feature type="domain" description="Amino acid transporter transmembrane" evidence="8">
    <location>
        <begin position="50"/>
        <end position="454"/>
    </location>
</feature>
<organism evidence="9 10">
    <name type="scientific">Ceratodon purpureus</name>
    <name type="common">Fire moss</name>
    <name type="synonym">Dicranum purpureum</name>
    <dbReference type="NCBI Taxonomy" id="3225"/>
    <lineage>
        <taxon>Eukaryota</taxon>
        <taxon>Viridiplantae</taxon>
        <taxon>Streptophyta</taxon>
        <taxon>Embryophyta</taxon>
        <taxon>Bryophyta</taxon>
        <taxon>Bryophytina</taxon>
        <taxon>Bryopsida</taxon>
        <taxon>Dicranidae</taxon>
        <taxon>Pseudoditrichales</taxon>
        <taxon>Ditrichaceae</taxon>
        <taxon>Ceratodon</taxon>
    </lineage>
</organism>
<gene>
    <name evidence="9" type="ORF">KC19_3G019300</name>
</gene>
<feature type="transmembrane region" description="Helical" evidence="7">
    <location>
        <begin position="399"/>
        <end position="420"/>
    </location>
</feature>
<protein>
    <recommendedName>
        <fullName evidence="8">Amino acid transporter transmembrane domain-containing protein</fullName>
    </recommendedName>
</protein>
<dbReference type="PANTHER" id="PTHR48017">
    <property type="entry name" value="OS05G0424000 PROTEIN-RELATED"/>
    <property type="match status" value="1"/>
</dbReference>
<evidence type="ECO:0000313" key="10">
    <source>
        <dbReference type="Proteomes" id="UP000822688"/>
    </source>
</evidence>
<comment type="subcellular location">
    <subcellularLocation>
        <location evidence="1">Membrane</location>
    </subcellularLocation>
</comment>
<dbReference type="AlphaFoldDB" id="A0A8T0IDV4"/>